<reference evidence="1" key="1">
    <citation type="submission" date="2021-01" db="EMBL/GenBank/DDBJ databases">
        <authorList>
            <person name="Corre E."/>
            <person name="Pelletier E."/>
            <person name="Niang G."/>
            <person name="Scheremetjew M."/>
            <person name="Finn R."/>
            <person name="Kale V."/>
            <person name="Holt S."/>
            <person name="Cochrane G."/>
            <person name="Meng A."/>
            <person name="Brown T."/>
            <person name="Cohen L."/>
        </authorList>
    </citation>
    <scope>NUCLEOTIDE SEQUENCE</scope>
    <source>
        <strain evidence="1">RCC3387</strain>
    </source>
</reference>
<gene>
    <name evidence="1" type="ORF">BRAN1462_LOCUS6921</name>
</gene>
<proteinExistence type="predicted"/>
<sequence length="214" mass="23876">MLAGFALNVSHQEIERILFEVEEWWNAAHDQAGVEWLPIDGVMNFLMQDLGYEDVDEFEDALQGSFADFLSAFPQVEVREVDERTLFKCVPQTPGSPRTLTLTVESSKQLLDMTFMKAADAELEIPAIEFAIGADHKRHIDSLYNHLAVAKENLEKHCASLGSDAPERLSILETIGSLSSLLDVEEPFELVVRDPRALSEFKPADGVRSAPMEA</sequence>
<evidence type="ECO:0000313" key="1">
    <source>
        <dbReference type="EMBL" id="CAD9511104.1"/>
    </source>
</evidence>
<dbReference type="InterPro" id="IPR042451">
    <property type="entry name" value="ZPR1_A/B_dom"/>
</dbReference>
<protein>
    <submittedName>
        <fullName evidence="1">Uncharacterized protein</fullName>
    </submittedName>
</protein>
<dbReference type="Gene3D" id="2.60.120.1040">
    <property type="entry name" value="ZPR1, A/B domain"/>
    <property type="match status" value="1"/>
</dbReference>
<organism evidence="1">
    <name type="scientific">Zooxanthella nutricula</name>
    <dbReference type="NCBI Taxonomy" id="1333877"/>
    <lineage>
        <taxon>Eukaryota</taxon>
        <taxon>Sar</taxon>
        <taxon>Alveolata</taxon>
        <taxon>Dinophyceae</taxon>
        <taxon>Peridiniales</taxon>
        <taxon>Peridiniales incertae sedis</taxon>
        <taxon>Zooxanthella</taxon>
    </lineage>
</organism>
<dbReference type="EMBL" id="HBGW01010902">
    <property type="protein sequence ID" value="CAD9511104.1"/>
    <property type="molecule type" value="Transcribed_RNA"/>
</dbReference>
<dbReference type="AlphaFoldDB" id="A0A6U6HLR3"/>
<name>A0A6U6HLR3_9DINO</name>
<accession>A0A6U6HLR3</accession>